<dbReference type="InterPro" id="IPR005490">
    <property type="entry name" value="LD_TPept_cat_dom"/>
</dbReference>
<keyword evidence="13" id="KW-1185">Reference proteome</keyword>
<organism evidence="12 13">
    <name type="scientific">Phyllobacterium salinisoli</name>
    <dbReference type="NCBI Taxonomy" id="1899321"/>
    <lineage>
        <taxon>Bacteria</taxon>
        <taxon>Pseudomonadati</taxon>
        <taxon>Pseudomonadota</taxon>
        <taxon>Alphaproteobacteria</taxon>
        <taxon>Hyphomicrobiales</taxon>
        <taxon>Phyllobacteriaceae</taxon>
        <taxon>Phyllobacterium</taxon>
    </lineage>
</organism>
<dbReference type="PANTHER" id="PTHR30582:SF24">
    <property type="entry name" value="L,D-TRANSPEPTIDASE ERFK_SRFK-RELATED"/>
    <property type="match status" value="1"/>
</dbReference>
<dbReference type="GO" id="GO:0071972">
    <property type="term" value="F:peptidoglycan L,D-transpeptidase activity"/>
    <property type="evidence" value="ECO:0007669"/>
    <property type="project" value="TreeGrafter"/>
</dbReference>
<dbReference type="GO" id="GO:0008360">
    <property type="term" value="P:regulation of cell shape"/>
    <property type="evidence" value="ECO:0007669"/>
    <property type="project" value="UniProtKB-UniRule"/>
</dbReference>
<name>A0A368K3Z5_9HYPH</name>
<dbReference type="GO" id="GO:0018104">
    <property type="term" value="P:peptidoglycan-protein cross-linking"/>
    <property type="evidence" value="ECO:0007669"/>
    <property type="project" value="TreeGrafter"/>
</dbReference>
<evidence type="ECO:0000256" key="6">
    <source>
        <dbReference type="ARBA" id="ARBA00022960"/>
    </source>
</evidence>
<dbReference type="UniPathway" id="UPA00219"/>
<dbReference type="AlphaFoldDB" id="A0A368K3Z5"/>
<dbReference type="Proteomes" id="UP000253420">
    <property type="component" value="Unassembled WGS sequence"/>
</dbReference>
<evidence type="ECO:0000256" key="3">
    <source>
        <dbReference type="ARBA" id="ARBA00022676"/>
    </source>
</evidence>
<evidence type="ECO:0000256" key="1">
    <source>
        <dbReference type="ARBA" id="ARBA00004752"/>
    </source>
</evidence>
<reference evidence="12 13" key="1">
    <citation type="submission" date="2018-07" db="EMBL/GenBank/DDBJ databases">
        <title>The draft genome of Phyllobacterium salinisoli.</title>
        <authorList>
            <person name="Liu L."/>
            <person name="Li L."/>
            <person name="Zhang X."/>
            <person name="Liang L."/>
        </authorList>
    </citation>
    <scope>NUCLEOTIDE SEQUENCE [LARGE SCALE GENOMIC DNA]</scope>
    <source>
        <strain evidence="12 13">LLAN61</strain>
    </source>
</reference>
<dbReference type="FunFam" id="2.40.440.10:FF:000002">
    <property type="entry name" value="L,D-transpeptidase ErfK/SrfK"/>
    <property type="match status" value="1"/>
</dbReference>
<comment type="similarity">
    <text evidence="2">Belongs to the YkuD family.</text>
</comment>
<evidence type="ECO:0000256" key="2">
    <source>
        <dbReference type="ARBA" id="ARBA00005992"/>
    </source>
</evidence>
<evidence type="ECO:0000256" key="10">
    <source>
        <dbReference type="SAM" id="MobiDB-lite"/>
    </source>
</evidence>
<sequence>MPTTREFFVTMTRYKGITLLCLCGFAGLYGSVAVAQPLNDAPPVLDKKTGLVKMGDGYLDFLLQPADRFSQPAERGSDHTASPTAPGPTVVHYATSEAPGTIVIETGRRALFLVQGDDRAIRYAVGVGREGFGWTGAEYISAKREWPDWRPPADMLARRPDLPAHMPGGPDNPLGARALYLGDTLYRIHGSNEPETVGRQASSGCFRMRNDDVVDLYRRVKIGAKVVVL</sequence>
<dbReference type="EMBL" id="QOZG01000007">
    <property type="protein sequence ID" value="RCS22730.1"/>
    <property type="molecule type" value="Genomic_DNA"/>
</dbReference>
<accession>A0A368K3Z5</accession>
<dbReference type="Gene3D" id="2.40.440.10">
    <property type="entry name" value="L,D-transpeptidase catalytic domain-like"/>
    <property type="match status" value="1"/>
</dbReference>
<dbReference type="CDD" id="cd16913">
    <property type="entry name" value="YkuD_like"/>
    <property type="match status" value="1"/>
</dbReference>
<dbReference type="SUPFAM" id="SSF141523">
    <property type="entry name" value="L,D-transpeptidase catalytic domain-like"/>
    <property type="match status" value="1"/>
</dbReference>
<evidence type="ECO:0000256" key="9">
    <source>
        <dbReference type="PROSITE-ProRule" id="PRU01373"/>
    </source>
</evidence>
<dbReference type="InterPro" id="IPR038063">
    <property type="entry name" value="Transpep_catalytic_dom"/>
</dbReference>
<evidence type="ECO:0000313" key="13">
    <source>
        <dbReference type="Proteomes" id="UP000253420"/>
    </source>
</evidence>
<proteinExistence type="inferred from homology"/>
<dbReference type="InterPro" id="IPR050979">
    <property type="entry name" value="LD-transpeptidase"/>
</dbReference>
<keyword evidence="4" id="KW-0808">Transferase</keyword>
<evidence type="ECO:0000256" key="4">
    <source>
        <dbReference type="ARBA" id="ARBA00022679"/>
    </source>
</evidence>
<dbReference type="GO" id="GO:0005576">
    <property type="term" value="C:extracellular region"/>
    <property type="evidence" value="ECO:0007669"/>
    <property type="project" value="TreeGrafter"/>
</dbReference>
<evidence type="ECO:0000313" key="12">
    <source>
        <dbReference type="EMBL" id="RCS22730.1"/>
    </source>
</evidence>
<feature type="domain" description="L,D-TPase catalytic" evidence="11">
    <location>
        <begin position="100"/>
        <end position="229"/>
    </location>
</feature>
<dbReference type="GO" id="GO:0071555">
    <property type="term" value="P:cell wall organization"/>
    <property type="evidence" value="ECO:0007669"/>
    <property type="project" value="UniProtKB-UniRule"/>
</dbReference>
<protein>
    <submittedName>
        <fullName evidence="12">L,D-transpeptidase</fullName>
    </submittedName>
</protein>
<dbReference type="GO" id="GO:0016757">
    <property type="term" value="F:glycosyltransferase activity"/>
    <property type="evidence" value="ECO:0007669"/>
    <property type="project" value="UniProtKB-KW"/>
</dbReference>
<keyword evidence="7 9" id="KW-0573">Peptidoglycan synthesis</keyword>
<keyword evidence="6 9" id="KW-0133">Cell shape</keyword>
<dbReference type="PROSITE" id="PS52029">
    <property type="entry name" value="LD_TPASE"/>
    <property type="match status" value="1"/>
</dbReference>
<feature type="region of interest" description="Disordered" evidence="10">
    <location>
        <begin position="70"/>
        <end position="89"/>
    </location>
</feature>
<gene>
    <name evidence="12" type="ORF">DUT91_17880</name>
</gene>
<evidence type="ECO:0000256" key="7">
    <source>
        <dbReference type="ARBA" id="ARBA00022984"/>
    </source>
</evidence>
<feature type="active site" description="Nucleophile" evidence="9">
    <location>
        <position position="205"/>
    </location>
</feature>
<comment type="pathway">
    <text evidence="1 9">Cell wall biogenesis; peptidoglycan biosynthesis.</text>
</comment>
<feature type="active site" description="Proton donor/acceptor" evidence="9">
    <location>
        <position position="189"/>
    </location>
</feature>
<dbReference type="OrthoDB" id="9813664at2"/>
<dbReference type="PANTHER" id="PTHR30582">
    <property type="entry name" value="L,D-TRANSPEPTIDASE"/>
    <property type="match status" value="1"/>
</dbReference>
<evidence type="ECO:0000256" key="8">
    <source>
        <dbReference type="ARBA" id="ARBA00023316"/>
    </source>
</evidence>
<keyword evidence="5" id="KW-0378">Hydrolase</keyword>
<comment type="caution">
    <text evidence="12">The sequence shown here is derived from an EMBL/GenBank/DDBJ whole genome shotgun (WGS) entry which is preliminary data.</text>
</comment>
<evidence type="ECO:0000256" key="5">
    <source>
        <dbReference type="ARBA" id="ARBA00022801"/>
    </source>
</evidence>
<keyword evidence="8 9" id="KW-0961">Cell wall biogenesis/degradation</keyword>
<evidence type="ECO:0000259" key="11">
    <source>
        <dbReference type="PROSITE" id="PS52029"/>
    </source>
</evidence>
<dbReference type="Pfam" id="PF03734">
    <property type="entry name" value="YkuD"/>
    <property type="match status" value="1"/>
</dbReference>
<keyword evidence="3" id="KW-0328">Glycosyltransferase</keyword>